<evidence type="ECO:0000313" key="8">
    <source>
        <dbReference type="Ensembl" id="ENSSLUP00000046865.1"/>
    </source>
</evidence>
<feature type="domain" description="THAP-type" evidence="7">
    <location>
        <begin position="1"/>
        <end position="100"/>
    </location>
</feature>
<feature type="compositionally biased region" description="Basic and acidic residues" evidence="6">
    <location>
        <begin position="486"/>
        <end position="505"/>
    </location>
</feature>
<keyword evidence="9" id="KW-1185">Reference proteome</keyword>
<accession>A0A8C9ZVP4</accession>
<evidence type="ECO:0000256" key="5">
    <source>
        <dbReference type="PROSITE-ProRule" id="PRU00309"/>
    </source>
</evidence>
<evidence type="ECO:0000256" key="6">
    <source>
        <dbReference type="SAM" id="MobiDB-lite"/>
    </source>
</evidence>
<feature type="compositionally biased region" description="Basic and acidic residues" evidence="6">
    <location>
        <begin position="289"/>
        <end position="298"/>
    </location>
</feature>
<keyword evidence="4 5" id="KW-0238">DNA-binding</keyword>
<dbReference type="RefSeq" id="XP_031168961.1">
    <property type="nucleotide sequence ID" value="XM_031313101.2"/>
</dbReference>
<reference evidence="8" key="1">
    <citation type="submission" date="2025-08" db="UniProtKB">
        <authorList>
            <consortium name="Ensembl"/>
        </authorList>
    </citation>
    <scope>IDENTIFICATION</scope>
</reference>
<keyword evidence="1" id="KW-0479">Metal-binding</keyword>
<dbReference type="GO" id="GO:0003677">
    <property type="term" value="F:DNA binding"/>
    <property type="evidence" value="ECO:0007669"/>
    <property type="project" value="UniProtKB-UniRule"/>
</dbReference>
<dbReference type="Pfam" id="PF05485">
    <property type="entry name" value="THAP"/>
    <property type="match status" value="1"/>
</dbReference>
<keyword evidence="3" id="KW-0862">Zinc</keyword>
<dbReference type="GeneID" id="116059833"/>
<feature type="region of interest" description="Disordered" evidence="6">
    <location>
        <begin position="483"/>
        <end position="511"/>
    </location>
</feature>
<name>A0A8C9ZVP4_SANLU</name>
<dbReference type="GO" id="GO:0008270">
    <property type="term" value="F:zinc ion binding"/>
    <property type="evidence" value="ECO:0007669"/>
    <property type="project" value="UniProtKB-KW"/>
</dbReference>
<dbReference type="Ensembl" id="ENSSLUT00000048305.1">
    <property type="protein sequence ID" value="ENSSLUP00000046865.1"/>
    <property type="gene ID" value="ENSSLUG00000020641.1"/>
</dbReference>
<dbReference type="Proteomes" id="UP000694568">
    <property type="component" value="Unplaced"/>
</dbReference>
<feature type="region of interest" description="Disordered" evidence="6">
    <location>
        <begin position="348"/>
        <end position="383"/>
    </location>
</feature>
<evidence type="ECO:0000256" key="4">
    <source>
        <dbReference type="ARBA" id="ARBA00023125"/>
    </source>
</evidence>
<feature type="region of interest" description="Disordered" evidence="6">
    <location>
        <begin position="118"/>
        <end position="174"/>
    </location>
</feature>
<feature type="compositionally biased region" description="Basic and acidic residues" evidence="6">
    <location>
        <begin position="356"/>
        <end position="374"/>
    </location>
</feature>
<keyword evidence="2 5" id="KW-0863">Zinc-finger</keyword>
<dbReference type="SMART" id="SM00980">
    <property type="entry name" value="THAP"/>
    <property type="match status" value="1"/>
</dbReference>
<reference evidence="8" key="2">
    <citation type="submission" date="2025-09" db="UniProtKB">
        <authorList>
            <consortium name="Ensembl"/>
        </authorList>
    </citation>
    <scope>IDENTIFICATION</scope>
</reference>
<dbReference type="GeneTree" id="ENSGT00940000164249"/>
<gene>
    <name evidence="8" type="primary">LOC116059833</name>
</gene>
<dbReference type="SUPFAM" id="SSF57716">
    <property type="entry name" value="Glucocorticoid receptor-like (DNA-binding domain)"/>
    <property type="match status" value="1"/>
</dbReference>
<dbReference type="InterPro" id="IPR006612">
    <property type="entry name" value="THAP_Znf"/>
</dbReference>
<evidence type="ECO:0000256" key="2">
    <source>
        <dbReference type="ARBA" id="ARBA00022771"/>
    </source>
</evidence>
<sequence length="551" mass="62430">MGGRSCCVISCCRKSHDHRGRKIPNGLTFHCFPAWRTHEGAQVSRLTERRRAAWVAAVGRPDVTFHRIPTSMRVCSRHFHSGKPAYEMLESDPDWVPSLHLDHREPNPRRATRLLRSLRQENRDPPQRCTPPETRPSHETETRITTCTPPETRPSHETETRTAAAGGGAEKPAVRPWREARSLLQAALQRKPNFSQQPGDETLGQTERKTDVNFRDLFRGALEASLDAYSRSRALSARRPPCGSWEYDVQLNVNLPSVKEEKQTCEEESSSSSSLSCVRLQSRNTELEEKLSGLKEEPEYVEVSTVPETPQQSPWSAPAKEDGPAYTVEDPFASQEADLEPGEVREMWELSEDSDSDARPPKAPEEEPCWRVDQDNGSGKSCGQKCRKRCWERISEARREALHAAYCNMSYDAKKAFVSSCVPRRQTAVRSGAGVPSRRKQTLSYHFTDELGLTQIVCKTFFLTTLGYHQRNDRFVQTAIGNAPRSRNERHEKCAKTADRRRSEASEPTCSQSEITVELHQLETGDTQRWNVTEYVYSSTGLQSRSGHHQT</sequence>
<evidence type="ECO:0000256" key="3">
    <source>
        <dbReference type="ARBA" id="ARBA00022833"/>
    </source>
</evidence>
<protein>
    <submittedName>
        <fullName evidence="8">Uncharacterized LOC116059833</fullName>
    </submittedName>
</protein>
<evidence type="ECO:0000256" key="1">
    <source>
        <dbReference type="ARBA" id="ARBA00022723"/>
    </source>
</evidence>
<dbReference type="AlphaFoldDB" id="A0A8C9ZVP4"/>
<feature type="region of interest" description="Disordered" evidence="6">
    <location>
        <begin position="289"/>
        <end position="327"/>
    </location>
</feature>
<evidence type="ECO:0000313" key="9">
    <source>
        <dbReference type="Proteomes" id="UP000694568"/>
    </source>
</evidence>
<feature type="compositionally biased region" description="Polar residues" evidence="6">
    <location>
        <begin position="306"/>
        <end position="315"/>
    </location>
</feature>
<organism evidence="8 9">
    <name type="scientific">Sander lucioperca</name>
    <name type="common">Pike-perch</name>
    <name type="synonym">Perca lucioperca</name>
    <dbReference type="NCBI Taxonomy" id="283035"/>
    <lineage>
        <taxon>Eukaryota</taxon>
        <taxon>Metazoa</taxon>
        <taxon>Chordata</taxon>
        <taxon>Craniata</taxon>
        <taxon>Vertebrata</taxon>
        <taxon>Euteleostomi</taxon>
        <taxon>Actinopterygii</taxon>
        <taxon>Neopterygii</taxon>
        <taxon>Teleostei</taxon>
        <taxon>Neoteleostei</taxon>
        <taxon>Acanthomorphata</taxon>
        <taxon>Eupercaria</taxon>
        <taxon>Perciformes</taxon>
        <taxon>Percoidei</taxon>
        <taxon>Percidae</taxon>
        <taxon>Luciopercinae</taxon>
        <taxon>Sander</taxon>
    </lineage>
</organism>
<evidence type="ECO:0000259" key="7">
    <source>
        <dbReference type="PROSITE" id="PS50950"/>
    </source>
</evidence>
<proteinExistence type="predicted"/>
<dbReference type="PROSITE" id="PS50950">
    <property type="entry name" value="ZF_THAP"/>
    <property type="match status" value="1"/>
</dbReference>